<accession>Q55BA3</accession>
<dbReference type="GeneID" id="8617902"/>
<protein>
    <recommendedName>
        <fullName evidence="4">FNIP repeat-containing protein</fullName>
    </recommendedName>
</protein>
<keyword evidence="1" id="KW-0677">Repeat</keyword>
<dbReference type="PANTHER" id="PTHR32134:SF189">
    <property type="entry name" value="FNIP REPEAT-CONTAINING PROTEIN"/>
    <property type="match status" value="1"/>
</dbReference>
<dbReference type="HOGENOM" id="CLU_547955_0_0_1"/>
<dbReference type="PANTHER" id="PTHR32134">
    <property type="entry name" value="FNIP REPEAT-CONTAINING PROTEIN"/>
    <property type="match status" value="1"/>
</dbReference>
<gene>
    <name evidence="2" type="ORF">DDB_G0271244</name>
</gene>
<evidence type="ECO:0000313" key="2">
    <source>
        <dbReference type="EMBL" id="EAL71752.1"/>
    </source>
</evidence>
<dbReference type="RefSeq" id="XP_645709.1">
    <property type="nucleotide sequence ID" value="XM_640617.1"/>
</dbReference>
<dbReference type="Pfam" id="PF05725">
    <property type="entry name" value="FNIP"/>
    <property type="match status" value="2"/>
</dbReference>
<sequence length="544" mass="62439">MDLLFFKVWRNKYLNNYIYKIVEEFEYYKQRKPIKNSKILRKLKNGQYLTNIILNSKSVFIDGYELPETISILELGGKMVSPLKENNITPYISKLIISSVSINYSIPSSILPTHSITHLKFCNQCEINIEFQIGTLPPSLRTLYLGNYKHPLKEGILPTGLLKLTIHSYEYPIKKNDIPNTVKVLTYGKKFIGCKPANSDTNTNSNINTNTNKINKLLNIVIPNSVEELSILFDIGYIPILADSIRKLTIGRLNFNLEFTDKLNKRTFPYNYCFLPENITDLTFLQIIPLYNTYGGKWIINDDILPKSLISLKFGFLCSIEFLNNSLSSLKNLKELELLNSYFLPKPTSTKSKSSTTMMTQLFKFEIPKSIEKLKLSRDFSILNSIVNKELLLPLLSDLSIGLYDDNDDDKFNYLGSLPETIKILEIQISNLGIERSFSSITSLKISGINFQNINIVPFKAPLLKSLEFDDNFNNKICIDFIPKSVTTLIFGNRFNRPLSSLNLPQSLTKLTLGCRFPKENINQLYNQLPNLKLINFKKKFELL</sequence>
<proteinExistence type="predicted"/>
<dbReference type="Proteomes" id="UP000002195">
    <property type="component" value="Unassembled WGS sequence"/>
</dbReference>
<dbReference type="SMR" id="Q55BA3"/>
<dbReference type="InterPro" id="IPR051251">
    <property type="entry name" value="STK_FNIP-Repeat"/>
</dbReference>
<evidence type="ECO:0008006" key="4">
    <source>
        <dbReference type="Google" id="ProtNLM"/>
    </source>
</evidence>
<evidence type="ECO:0000313" key="3">
    <source>
        <dbReference type="Proteomes" id="UP000002195"/>
    </source>
</evidence>
<reference evidence="2 3" key="1">
    <citation type="journal article" date="2005" name="Nature">
        <title>The genome of the social amoeba Dictyostelium discoideum.</title>
        <authorList>
            <consortium name="The Dictyostelium discoideum Sequencing Consortium"/>
            <person name="Eichinger L."/>
            <person name="Pachebat J.A."/>
            <person name="Glockner G."/>
            <person name="Rajandream M.A."/>
            <person name="Sucgang R."/>
            <person name="Berriman M."/>
            <person name="Song J."/>
            <person name="Olsen R."/>
            <person name="Szafranski K."/>
            <person name="Xu Q."/>
            <person name="Tunggal B."/>
            <person name="Kummerfeld S."/>
            <person name="Madera M."/>
            <person name="Konfortov B.A."/>
            <person name="Rivero F."/>
            <person name="Bankier A.T."/>
            <person name="Lehmann R."/>
            <person name="Hamlin N."/>
            <person name="Davies R."/>
            <person name="Gaudet P."/>
            <person name="Fey P."/>
            <person name="Pilcher K."/>
            <person name="Chen G."/>
            <person name="Saunders D."/>
            <person name="Sodergren E."/>
            <person name="Davis P."/>
            <person name="Kerhornou A."/>
            <person name="Nie X."/>
            <person name="Hall N."/>
            <person name="Anjard C."/>
            <person name="Hemphill L."/>
            <person name="Bason N."/>
            <person name="Farbrother P."/>
            <person name="Desany B."/>
            <person name="Just E."/>
            <person name="Morio T."/>
            <person name="Rost R."/>
            <person name="Churcher C."/>
            <person name="Cooper J."/>
            <person name="Haydock S."/>
            <person name="van Driessche N."/>
            <person name="Cronin A."/>
            <person name="Goodhead I."/>
            <person name="Muzny D."/>
            <person name="Mourier T."/>
            <person name="Pain A."/>
            <person name="Lu M."/>
            <person name="Harper D."/>
            <person name="Lindsay R."/>
            <person name="Hauser H."/>
            <person name="James K."/>
            <person name="Quiles M."/>
            <person name="Madan Babu M."/>
            <person name="Saito T."/>
            <person name="Buchrieser C."/>
            <person name="Wardroper A."/>
            <person name="Felder M."/>
            <person name="Thangavelu M."/>
            <person name="Johnson D."/>
            <person name="Knights A."/>
            <person name="Loulseged H."/>
            <person name="Mungall K."/>
            <person name="Oliver K."/>
            <person name="Price C."/>
            <person name="Quail M.A."/>
            <person name="Urushihara H."/>
            <person name="Hernandez J."/>
            <person name="Rabbinowitsch E."/>
            <person name="Steffen D."/>
            <person name="Sanders M."/>
            <person name="Ma J."/>
            <person name="Kohara Y."/>
            <person name="Sharp S."/>
            <person name="Simmonds M."/>
            <person name="Spiegler S."/>
            <person name="Tivey A."/>
            <person name="Sugano S."/>
            <person name="White B."/>
            <person name="Walker D."/>
            <person name="Woodward J."/>
            <person name="Winckler T."/>
            <person name="Tanaka Y."/>
            <person name="Shaulsky G."/>
            <person name="Schleicher M."/>
            <person name="Weinstock G."/>
            <person name="Rosenthal A."/>
            <person name="Cox E.C."/>
            <person name="Chisholm R.L."/>
            <person name="Gibbs R."/>
            <person name="Loomis W.F."/>
            <person name="Platzer M."/>
            <person name="Kay R.R."/>
            <person name="Williams J."/>
            <person name="Dear P.H."/>
            <person name="Noegel A.A."/>
            <person name="Barrell B."/>
            <person name="Kuspa A."/>
        </authorList>
    </citation>
    <scope>NUCLEOTIDE SEQUENCE [LARGE SCALE GENOMIC DNA]</scope>
    <source>
        <strain evidence="2 3">AX4</strain>
    </source>
</reference>
<dbReference type="PaxDb" id="44689-DDB0202800"/>
<name>Q55BA3_DICDI</name>
<organism evidence="2 3">
    <name type="scientific">Dictyostelium discoideum</name>
    <name type="common">Social amoeba</name>
    <dbReference type="NCBI Taxonomy" id="44689"/>
    <lineage>
        <taxon>Eukaryota</taxon>
        <taxon>Amoebozoa</taxon>
        <taxon>Evosea</taxon>
        <taxon>Eumycetozoa</taxon>
        <taxon>Dictyostelia</taxon>
        <taxon>Dictyosteliales</taxon>
        <taxon>Dictyosteliaceae</taxon>
        <taxon>Dictyostelium</taxon>
    </lineage>
</organism>
<dbReference type="AlphaFoldDB" id="Q55BA3"/>
<dbReference type="InParanoid" id="Q55BA3"/>
<dbReference type="InterPro" id="IPR008615">
    <property type="entry name" value="FNIP"/>
</dbReference>
<dbReference type="dictyBase" id="DDB_G0271244"/>
<comment type="caution">
    <text evidence="2">The sequence shown here is derived from an EMBL/GenBank/DDBJ whole genome shotgun (WGS) entry which is preliminary data.</text>
</comment>
<dbReference type="PhylomeDB" id="Q55BA3"/>
<dbReference type="KEGG" id="ddi:DDB_G0271244"/>
<dbReference type="VEuPathDB" id="AmoebaDB:DDB_G0271244"/>
<evidence type="ECO:0000256" key="1">
    <source>
        <dbReference type="ARBA" id="ARBA00022737"/>
    </source>
</evidence>
<dbReference type="EMBL" id="AAFI02000006">
    <property type="protein sequence ID" value="EAL71752.1"/>
    <property type="molecule type" value="Genomic_DNA"/>
</dbReference>
<keyword evidence="3" id="KW-1185">Reference proteome</keyword>